<dbReference type="PANTHER" id="PTHR11241">
    <property type="entry name" value="DEOXYURIDINE 5'-TRIPHOSPHATE NUCLEOTIDOHYDROLASE"/>
    <property type="match status" value="1"/>
</dbReference>
<dbReference type="Gene3D" id="2.70.40.10">
    <property type="match status" value="1"/>
</dbReference>
<dbReference type="InterPro" id="IPR033704">
    <property type="entry name" value="dUTPase_trimeric"/>
</dbReference>
<comment type="function">
    <text evidence="9">Involved in nucleotide metabolism via production of dUMP, the immediate precursor of thymidine nucleotides, and decreases the intracellular concentration of dUTP so that uracil cannot be incorporated into DNA.</text>
</comment>
<dbReference type="InterPro" id="IPR036157">
    <property type="entry name" value="dUTPase-like_sf"/>
</dbReference>
<protein>
    <recommendedName>
        <fullName evidence="9">Deoxyuridine 5'-triphosphate nucleotidohydrolase</fullName>
        <shortName evidence="9">dUTPase</shortName>
        <ecNumber evidence="9">3.6.1.23</ecNumber>
    </recommendedName>
    <alternativeName>
        <fullName evidence="9">dUTP pyrophosphatase</fullName>
    </alternativeName>
</protein>
<evidence type="ECO:0000256" key="5">
    <source>
        <dbReference type="ARBA" id="ARBA00022842"/>
    </source>
</evidence>
<keyword evidence="4 9" id="KW-0378">Hydrolase</keyword>
<comment type="similarity">
    <text evidence="3 9">Belongs to the dUTPase family.</text>
</comment>
<organism evidence="11 12">
    <name type="scientific">Cinara cedri</name>
    <dbReference type="NCBI Taxonomy" id="506608"/>
    <lineage>
        <taxon>Eukaryota</taxon>
        <taxon>Metazoa</taxon>
        <taxon>Ecdysozoa</taxon>
        <taxon>Arthropoda</taxon>
        <taxon>Hexapoda</taxon>
        <taxon>Insecta</taxon>
        <taxon>Pterygota</taxon>
        <taxon>Neoptera</taxon>
        <taxon>Paraneoptera</taxon>
        <taxon>Hemiptera</taxon>
        <taxon>Sternorrhyncha</taxon>
        <taxon>Aphidomorpha</taxon>
        <taxon>Aphidoidea</taxon>
        <taxon>Aphididae</taxon>
        <taxon>Lachninae</taxon>
        <taxon>Cinara</taxon>
    </lineage>
</organism>
<keyword evidence="12" id="KW-1185">Reference proteome</keyword>
<dbReference type="GO" id="GO:0004170">
    <property type="term" value="F:dUTP diphosphatase activity"/>
    <property type="evidence" value="ECO:0007669"/>
    <property type="project" value="UniProtKB-UniRule"/>
</dbReference>
<accession>A0A5E4MLW0</accession>
<dbReference type="CDD" id="cd07557">
    <property type="entry name" value="trimeric_dUTPase"/>
    <property type="match status" value="1"/>
</dbReference>
<proteinExistence type="inferred from homology"/>
<dbReference type="EMBL" id="CABPRJ010000965">
    <property type="protein sequence ID" value="VVC33233.1"/>
    <property type="molecule type" value="Genomic_DNA"/>
</dbReference>
<evidence type="ECO:0000256" key="4">
    <source>
        <dbReference type="ARBA" id="ARBA00022801"/>
    </source>
</evidence>
<dbReference type="EC" id="3.6.1.23" evidence="9"/>
<dbReference type="FunFam" id="2.70.40.10:FF:000004">
    <property type="entry name" value="Deoxyuridine triphosphatase"/>
    <property type="match status" value="1"/>
</dbReference>
<evidence type="ECO:0000256" key="8">
    <source>
        <dbReference type="ARBA" id="ARBA00057946"/>
    </source>
</evidence>
<name>A0A5E4MLW0_9HEMI</name>
<evidence type="ECO:0000256" key="3">
    <source>
        <dbReference type="ARBA" id="ARBA00006581"/>
    </source>
</evidence>
<gene>
    <name evidence="11" type="ORF">CINCED_3A012872</name>
</gene>
<evidence type="ECO:0000313" key="11">
    <source>
        <dbReference type="EMBL" id="VVC33233.1"/>
    </source>
</evidence>
<comment type="pathway">
    <text evidence="2 9">Pyrimidine metabolism; dUMP biosynthesis; dUMP from dCTP (dUTP route): step 2/2.</text>
</comment>
<evidence type="ECO:0000256" key="7">
    <source>
        <dbReference type="ARBA" id="ARBA00047686"/>
    </source>
</evidence>
<reference evidence="11 12" key="1">
    <citation type="submission" date="2019-08" db="EMBL/GenBank/DDBJ databases">
        <authorList>
            <person name="Alioto T."/>
            <person name="Alioto T."/>
            <person name="Gomez Garrido J."/>
        </authorList>
    </citation>
    <scope>NUCLEOTIDE SEQUENCE [LARGE SCALE GENOMIC DNA]</scope>
</reference>
<dbReference type="InterPro" id="IPR029054">
    <property type="entry name" value="dUTPase-like"/>
</dbReference>
<feature type="domain" description="dUTPase-like" evidence="10">
    <location>
        <begin position="80"/>
        <end position="204"/>
    </location>
</feature>
<evidence type="ECO:0000313" key="12">
    <source>
        <dbReference type="Proteomes" id="UP000325440"/>
    </source>
</evidence>
<evidence type="ECO:0000256" key="1">
    <source>
        <dbReference type="ARBA" id="ARBA00001946"/>
    </source>
</evidence>
<dbReference type="NCBIfam" id="TIGR00576">
    <property type="entry name" value="dut"/>
    <property type="match status" value="1"/>
</dbReference>
<dbReference type="NCBIfam" id="NF001862">
    <property type="entry name" value="PRK00601.1"/>
    <property type="match status" value="1"/>
</dbReference>
<dbReference type="SUPFAM" id="SSF51283">
    <property type="entry name" value="dUTPase-like"/>
    <property type="match status" value="1"/>
</dbReference>
<sequence length="206" mass="22159">MALTVLRHLFVIAHVVPSSFIIPNLITYTAIPSFADSMPSPLKKSKLLDAADVPVPSLANKTSEDNVLSFAKLTEHAFPPVKGSEQAAGLDLKSAYAYVVKAHGKELIKTDLQVRVPPGTYGRVAPRSGLAWKNFIDVGAGVIDADYRGNVGVILFNHSDEDFTVNPGDRVAQLICERIVSPRLMELETLDETIRGDGGFGSTGTN</sequence>
<evidence type="ECO:0000259" key="10">
    <source>
        <dbReference type="Pfam" id="PF00692"/>
    </source>
</evidence>
<dbReference type="OrthoDB" id="6598004at2759"/>
<evidence type="ECO:0000256" key="2">
    <source>
        <dbReference type="ARBA" id="ARBA00005142"/>
    </source>
</evidence>
<evidence type="ECO:0000256" key="9">
    <source>
        <dbReference type="RuleBase" id="RU367024"/>
    </source>
</evidence>
<keyword evidence="5 9" id="KW-0460">Magnesium</keyword>
<dbReference type="Proteomes" id="UP000325440">
    <property type="component" value="Unassembled WGS sequence"/>
</dbReference>
<keyword evidence="6 9" id="KW-0546">Nucleotide metabolism</keyword>
<comment type="catalytic activity">
    <reaction evidence="7 9">
        <text>dUTP + H2O = dUMP + diphosphate + H(+)</text>
        <dbReference type="Rhea" id="RHEA:10248"/>
        <dbReference type="ChEBI" id="CHEBI:15377"/>
        <dbReference type="ChEBI" id="CHEBI:15378"/>
        <dbReference type="ChEBI" id="CHEBI:33019"/>
        <dbReference type="ChEBI" id="CHEBI:61555"/>
        <dbReference type="ChEBI" id="CHEBI:246422"/>
        <dbReference type="EC" id="3.6.1.23"/>
    </reaction>
</comment>
<dbReference type="GO" id="GO:0046081">
    <property type="term" value="P:dUTP catabolic process"/>
    <property type="evidence" value="ECO:0007669"/>
    <property type="project" value="UniProtKB-UniRule"/>
</dbReference>
<evidence type="ECO:0000256" key="6">
    <source>
        <dbReference type="ARBA" id="ARBA00023080"/>
    </source>
</evidence>
<dbReference type="GO" id="GO:0006226">
    <property type="term" value="P:dUMP biosynthetic process"/>
    <property type="evidence" value="ECO:0007669"/>
    <property type="project" value="UniProtKB-UniRule"/>
</dbReference>
<dbReference type="PANTHER" id="PTHR11241:SF0">
    <property type="entry name" value="DEOXYURIDINE 5'-TRIPHOSPHATE NUCLEOTIDOHYDROLASE"/>
    <property type="match status" value="1"/>
</dbReference>
<dbReference type="Pfam" id="PF00692">
    <property type="entry name" value="dUTPase"/>
    <property type="match status" value="1"/>
</dbReference>
<dbReference type="UniPathway" id="UPA00610">
    <property type="reaction ID" value="UER00666"/>
</dbReference>
<dbReference type="GO" id="GO:0000287">
    <property type="term" value="F:magnesium ion binding"/>
    <property type="evidence" value="ECO:0007669"/>
    <property type="project" value="UniProtKB-UniRule"/>
</dbReference>
<dbReference type="AlphaFoldDB" id="A0A5E4MLW0"/>
<dbReference type="InterPro" id="IPR008181">
    <property type="entry name" value="dUTPase"/>
</dbReference>
<keyword evidence="9" id="KW-0479">Metal-binding</keyword>
<comment type="cofactor">
    <cofactor evidence="1 9">
        <name>Mg(2+)</name>
        <dbReference type="ChEBI" id="CHEBI:18420"/>
    </cofactor>
</comment>
<comment type="function">
    <text evidence="8">Catalyzes the cleavage of 2'-deoxyuridine 5'-triphosphate (dUTP) into 2'-deoxyuridine 5'-monophosphate (dUMP) and inorganic pyrophosphate and through its action efficiently prevents uracil misincorporation into DNA and at the same time provides dUMP, the substrate for de novo thymidylate biosynthesis. Inhibits peroxisome proliferator-activated receptor (PPAR) activity by binding of its N-terminal to PPAR, preventing the latter's dimerization with retinoid X receptor. Essential for embryonic development.</text>
</comment>